<keyword evidence="2" id="KW-1185">Reference proteome</keyword>
<dbReference type="AlphaFoldDB" id="A0AAN9Q5F7"/>
<evidence type="ECO:0000313" key="1">
    <source>
        <dbReference type="EMBL" id="KAK7322039.1"/>
    </source>
</evidence>
<dbReference type="Proteomes" id="UP001374584">
    <property type="component" value="Unassembled WGS sequence"/>
</dbReference>
<comment type="caution">
    <text evidence="1">The sequence shown here is derived from an EMBL/GenBank/DDBJ whole genome shotgun (WGS) entry which is preliminary data.</text>
</comment>
<proteinExistence type="predicted"/>
<accession>A0AAN9Q5F7</accession>
<name>A0AAN9Q5F7_PHACN</name>
<reference evidence="1 2" key="1">
    <citation type="submission" date="2024-01" db="EMBL/GenBank/DDBJ databases">
        <title>The genomes of 5 underutilized Papilionoideae crops provide insights into root nodulation and disease resistanc.</title>
        <authorList>
            <person name="Jiang F."/>
        </authorList>
    </citation>
    <scope>NUCLEOTIDE SEQUENCE [LARGE SCALE GENOMIC DNA]</scope>
    <source>
        <strain evidence="1">JINMINGXINNONG_FW02</strain>
        <tissue evidence="1">Leaves</tissue>
    </source>
</reference>
<evidence type="ECO:0000313" key="2">
    <source>
        <dbReference type="Proteomes" id="UP001374584"/>
    </source>
</evidence>
<organism evidence="1 2">
    <name type="scientific">Phaseolus coccineus</name>
    <name type="common">Scarlet runner bean</name>
    <name type="synonym">Phaseolus multiflorus</name>
    <dbReference type="NCBI Taxonomy" id="3886"/>
    <lineage>
        <taxon>Eukaryota</taxon>
        <taxon>Viridiplantae</taxon>
        <taxon>Streptophyta</taxon>
        <taxon>Embryophyta</taxon>
        <taxon>Tracheophyta</taxon>
        <taxon>Spermatophyta</taxon>
        <taxon>Magnoliopsida</taxon>
        <taxon>eudicotyledons</taxon>
        <taxon>Gunneridae</taxon>
        <taxon>Pentapetalae</taxon>
        <taxon>rosids</taxon>
        <taxon>fabids</taxon>
        <taxon>Fabales</taxon>
        <taxon>Fabaceae</taxon>
        <taxon>Papilionoideae</taxon>
        <taxon>50 kb inversion clade</taxon>
        <taxon>NPAAA clade</taxon>
        <taxon>indigoferoid/millettioid clade</taxon>
        <taxon>Phaseoleae</taxon>
        <taxon>Phaseolus</taxon>
    </lineage>
</organism>
<protein>
    <submittedName>
        <fullName evidence="1">Uncharacterized protein</fullName>
    </submittedName>
</protein>
<gene>
    <name evidence="1" type="ORF">VNO80_35223</name>
</gene>
<sequence length="237" mass="26631">MSESLRLLNIRGQLAQTERDKALTLLWQPFSQRRQRELNRENSRVYRVRYGSKSELQVQRISTGIPPLFSTKIVIDSCFLFPEGTELALSFRATYPVCDRSPSFLASRVVSTEKALALPSGNLGGQLAEPMVDVGWTGQKRARRRGKKLSLQSRVGNVLATEAKWFTAEQVGFPFSMVAWSSPRVSLGEGKATGSLEGKEVWAGERSDFRIRINLLIQEFSRLSAPLAFVPVPWWSP</sequence>
<dbReference type="EMBL" id="JAYMYR010000200">
    <property type="protein sequence ID" value="KAK7322039.1"/>
    <property type="molecule type" value="Genomic_DNA"/>
</dbReference>